<dbReference type="RefSeq" id="WP_085253974.1">
    <property type="nucleotide sequence ID" value="NZ_AP022573.1"/>
</dbReference>
<reference evidence="2 3" key="1">
    <citation type="submission" date="2016-01" db="EMBL/GenBank/DDBJ databases">
        <title>The new phylogeny of the genus Mycobacterium.</title>
        <authorList>
            <person name="Tarcisio F."/>
            <person name="Conor M."/>
            <person name="Antonella G."/>
            <person name="Elisabetta G."/>
            <person name="Giulia F.S."/>
            <person name="Sara T."/>
            <person name="Anna F."/>
            <person name="Clotilde B."/>
            <person name="Roberto B."/>
            <person name="Veronica D.S."/>
            <person name="Fabio R."/>
            <person name="Monica P."/>
            <person name="Olivier J."/>
            <person name="Enrico T."/>
            <person name="Nicola S."/>
        </authorList>
    </citation>
    <scope>NUCLEOTIDE SEQUENCE [LARGE SCALE GENOMIC DNA]</scope>
    <source>
        <strain evidence="2 3">DSM 44616</strain>
    </source>
</reference>
<dbReference type="KEGG" id="msak:MSAS_45290"/>
<dbReference type="EMBL" id="LQPR01000007">
    <property type="protein sequence ID" value="ORW74652.1"/>
    <property type="molecule type" value="Genomic_DNA"/>
</dbReference>
<evidence type="ECO:0000313" key="1">
    <source>
        <dbReference type="EMBL" id="BBX65355.1"/>
    </source>
</evidence>
<protein>
    <submittedName>
        <fullName evidence="1">Uncharacterized protein</fullName>
    </submittedName>
</protein>
<sequence length="350" mass="38138">MVGTGWPTLSELRATDFGYFTVLANYLRTIGPKAESALEQLADAVKYPGGVEWRGAAGDAAIGQAATDLLRARPVLGSWHDVATAAPHWQQILEAGKHLALDAVGDAERDGFSVGDDYSVADTRECTTEAEYEARLRVARAHFSFIRHRVSTLVANERDINTNLAAMTAEWGQLTFSEHGGGVRAVDFKQGGGPADELPYPVNNVIAEATDLDGNRIILRRGYYDATAKRGWGWDKAYWKHGVVNPNVFKDLISHSRPIHLPDGTLRYDVTINRTHCTSGLLGITSCEDTGESLTMRIVVDPNEGRAGVPDGRQKGVITMFPLEGGSGVIKLGNDWTWTPPWVNTNVPIN</sequence>
<name>A0A1X2CFM6_9MYCO</name>
<dbReference type="EMBL" id="AP022573">
    <property type="protein sequence ID" value="BBX65355.1"/>
    <property type="molecule type" value="Genomic_DNA"/>
</dbReference>
<dbReference type="STRING" id="220927.AWC23_04530"/>
<evidence type="ECO:0000313" key="2">
    <source>
        <dbReference type="EMBL" id="ORW74652.1"/>
    </source>
</evidence>
<gene>
    <name evidence="2" type="ORF">AWC23_04530</name>
    <name evidence="1" type="ORF">MSAS_45290</name>
</gene>
<dbReference type="Proteomes" id="UP000193387">
    <property type="component" value="Unassembled WGS sequence"/>
</dbReference>
<reference evidence="1" key="3">
    <citation type="submission" date="2020-02" db="EMBL/GenBank/DDBJ databases">
        <authorList>
            <person name="Matsumoto Y."/>
            <person name="Motooka D."/>
            <person name="Nakamura S."/>
        </authorList>
    </citation>
    <scope>NUCLEOTIDE SEQUENCE</scope>
    <source>
        <strain evidence="1">JCM 13016</strain>
    </source>
</reference>
<keyword evidence="3" id="KW-1185">Reference proteome</keyword>
<proteinExistence type="predicted"/>
<dbReference type="AlphaFoldDB" id="A0A1X2CFM6"/>
<organism evidence="1">
    <name type="scientific">Mycobacterium saskatchewanense</name>
    <dbReference type="NCBI Taxonomy" id="220927"/>
    <lineage>
        <taxon>Bacteria</taxon>
        <taxon>Bacillati</taxon>
        <taxon>Actinomycetota</taxon>
        <taxon>Actinomycetes</taxon>
        <taxon>Mycobacteriales</taxon>
        <taxon>Mycobacteriaceae</taxon>
        <taxon>Mycobacterium</taxon>
        <taxon>Mycobacterium simiae complex</taxon>
    </lineage>
</organism>
<reference evidence="1" key="2">
    <citation type="journal article" date="2019" name="Emerg. Microbes Infect.">
        <title>Comprehensive subspecies identification of 175 nontuberculous mycobacteria species based on 7547 genomic profiles.</title>
        <authorList>
            <person name="Matsumoto Y."/>
            <person name="Kinjo T."/>
            <person name="Motooka D."/>
            <person name="Nabeya D."/>
            <person name="Jung N."/>
            <person name="Uechi K."/>
            <person name="Horii T."/>
            <person name="Iida T."/>
            <person name="Fujita J."/>
            <person name="Nakamura S."/>
        </authorList>
    </citation>
    <scope>NUCLEOTIDE SEQUENCE [LARGE SCALE GENOMIC DNA]</scope>
    <source>
        <strain evidence="1">JCM 13016</strain>
    </source>
</reference>
<accession>A0A1X2CFM6</accession>
<evidence type="ECO:0000313" key="3">
    <source>
        <dbReference type="Proteomes" id="UP000193387"/>
    </source>
</evidence>